<dbReference type="GO" id="GO:0005886">
    <property type="term" value="C:plasma membrane"/>
    <property type="evidence" value="ECO:0007669"/>
    <property type="project" value="UniProtKB-SubCell"/>
</dbReference>
<feature type="transmembrane region" description="Helical" evidence="7">
    <location>
        <begin position="99"/>
        <end position="118"/>
    </location>
</feature>
<dbReference type="OrthoDB" id="367897at2"/>
<reference evidence="10" key="2">
    <citation type="journal article" date="2016" name="Int. J. Syst. Evol. Microbiol.">
        <title>Complete genome sequence and cell structure of Limnochorda pilosa, a Gram-negative spore-former within the phylum Firmicutes.</title>
        <authorList>
            <person name="Watanabe M."/>
            <person name="Kojima H."/>
            <person name="Fukui M."/>
        </authorList>
    </citation>
    <scope>NUCLEOTIDE SEQUENCE [LARGE SCALE GENOMIC DNA]</scope>
    <source>
        <strain evidence="10">HC45</strain>
    </source>
</reference>
<evidence type="ECO:0000259" key="8">
    <source>
        <dbReference type="PROSITE" id="PS50928"/>
    </source>
</evidence>
<keyword evidence="2 7" id="KW-0813">Transport</keyword>
<feature type="transmembrane region" description="Helical" evidence="7">
    <location>
        <begin position="66"/>
        <end position="87"/>
    </location>
</feature>
<feature type="transmembrane region" description="Helical" evidence="7">
    <location>
        <begin position="199"/>
        <end position="224"/>
    </location>
</feature>
<dbReference type="Proteomes" id="UP000065807">
    <property type="component" value="Chromosome"/>
</dbReference>
<organism evidence="9 10">
    <name type="scientific">Limnochorda pilosa</name>
    <dbReference type="NCBI Taxonomy" id="1555112"/>
    <lineage>
        <taxon>Bacteria</taxon>
        <taxon>Bacillati</taxon>
        <taxon>Bacillota</taxon>
        <taxon>Limnochordia</taxon>
        <taxon>Limnochordales</taxon>
        <taxon>Limnochordaceae</taxon>
        <taxon>Limnochorda</taxon>
    </lineage>
</organism>
<evidence type="ECO:0000256" key="4">
    <source>
        <dbReference type="ARBA" id="ARBA00022692"/>
    </source>
</evidence>
<keyword evidence="3" id="KW-1003">Cell membrane</keyword>
<dbReference type="AlphaFoldDB" id="A0A0K2SGT4"/>
<gene>
    <name evidence="9" type="ORF">LIP_0192</name>
</gene>
<proteinExistence type="inferred from homology"/>
<feature type="transmembrane region" description="Helical" evidence="7">
    <location>
        <begin position="156"/>
        <end position="178"/>
    </location>
</feature>
<evidence type="ECO:0000313" key="10">
    <source>
        <dbReference type="Proteomes" id="UP000065807"/>
    </source>
</evidence>
<dbReference type="Gene3D" id="1.10.3720.10">
    <property type="entry name" value="MetI-like"/>
    <property type="match status" value="1"/>
</dbReference>
<feature type="transmembrane region" description="Helical" evidence="7">
    <location>
        <begin position="257"/>
        <end position="279"/>
    </location>
</feature>
<dbReference type="SUPFAM" id="SSF160964">
    <property type="entry name" value="MalF N-terminal region-like"/>
    <property type="match status" value="1"/>
</dbReference>
<dbReference type="PANTHER" id="PTHR30193">
    <property type="entry name" value="ABC TRANSPORTER PERMEASE PROTEIN"/>
    <property type="match status" value="1"/>
</dbReference>
<dbReference type="InterPro" id="IPR000515">
    <property type="entry name" value="MetI-like"/>
</dbReference>
<dbReference type="KEGG" id="lpil:LIP_0192"/>
<dbReference type="STRING" id="1555112.LIP_0192"/>
<name>A0A0K2SGT4_LIMPI</name>
<keyword evidence="5 7" id="KW-1133">Transmembrane helix</keyword>
<dbReference type="PANTHER" id="PTHR30193:SF18">
    <property type="entry name" value="OSMOPROTECTIVE COMPOUNDS UPTAKE PERMEASE PROTEIN GGTC"/>
    <property type="match status" value="1"/>
</dbReference>
<feature type="transmembrane region" description="Helical" evidence="7">
    <location>
        <begin position="7"/>
        <end position="25"/>
    </location>
</feature>
<dbReference type="RefSeq" id="WP_068133111.1">
    <property type="nucleotide sequence ID" value="NZ_AP014924.1"/>
</dbReference>
<dbReference type="GO" id="GO:0055085">
    <property type="term" value="P:transmembrane transport"/>
    <property type="evidence" value="ECO:0007669"/>
    <property type="project" value="InterPro"/>
</dbReference>
<dbReference type="CDD" id="cd06261">
    <property type="entry name" value="TM_PBP2"/>
    <property type="match status" value="1"/>
</dbReference>
<dbReference type="PATRIC" id="fig|1555112.3.peg.198"/>
<evidence type="ECO:0000256" key="6">
    <source>
        <dbReference type="ARBA" id="ARBA00023136"/>
    </source>
</evidence>
<feature type="domain" description="ABC transmembrane type-1" evidence="8">
    <location>
        <begin position="62"/>
        <end position="278"/>
    </location>
</feature>
<keyword evidence="6 7" id="KW-0472">Membrane</keyword>
<evidence type="ECO:0000256" key="5">
    <source>
        <dbReference type="ARBA" id="ARBA00022989"/>
    </source>
</evidence>
<reference evidence="10" key="1">
    <citation type="submission" date="2015-07" db="EMBL/GenBank/DDBJ databases">
        <title>Complete genome sequence and phylogenetic analysis of Limnochorda pilosa.</title>
        <authorList>
            <person name="Watanabe M."/>
            <person name="Kojima H."/>
            <person name="Fukui M."/>
        </authorList>
    </citation>
    <scope>NUCLEOTIDE SEQUENCE [LARGE SCALE GENOMIC DNA]</scope>
    <source>
        <strain evidence="10">HC45</strain>
    </source>
</reference>
<keyword evidence="10" id="KW-1185">Reference proteome</keyword>
<dbReference type="Pfam" id="PF00528">
    <property type="entry name" value="BPD_transp_1"/>
    <property type="match status" value="1"/>
</dbReference>
<dbReference type="PROSITE" id="PS50928">
    <property type="entry name" value="ABC_TM1"/>
    <property type="match status" value="1"/>
</dbReference>
<dbReference type="SUPFAM" id="SSF161098">
    <property type="entry name" value="MetI-like"/>
    <property type="match status" value="1"/>
</dbReference>
<sequence>MRTGRSWAWSFVAPALLILGLYLVYPTLATIYTSFLDRGSVHWVGLENYGYAFTSPAMLTAFRNNLLWLFLFTAATVGLGLMLAVLTDRVRYEAVAKSVIFLPMAVSFVGAGVVWKFVYAYNPPGASQIGLLNQIVVALGGQPVGWLLERPWMNNIALIVVGVWIWTGFAMVILSAAYKGIPRDLKEAARVDGAGEWQLFWRVSLPYIQSTLAVVTTTMLINVLKVFDIVYVMTNGNFGTEVVANRMYKEMFQFRNFGRASAVAVVLFLAIVPLMLLNIRRFRQQEVER</sequence>
<keyword evidence="4 7" id="KW-0812">Transmembrane</keyword>
<dbReference type="InterPro" id="IPR035906">
    <property type="entry name" value="MetI-like_sf"/>
</dbReference>
<evidence type="ECO:0000256" key="3">
    <source>
        <dbReference type="ARBA" id="ARBA00022475"/>
    </source>
</evidence>
<comment type="similarity">
    <text evidence="7">Belongs to the binding-protein-dependent transport system permease family.</text>
</comment>
<evidence type="ECO:0000256" key="2">
    <source>
        <dbReference type="ARBA" id="ARBA00022448"/>
    </source>
</evidence>
<evidence type="ECO:0000313" key="9">
    <source>
        <dbReference type="EMBL" id="BAS26049.1"/>
    </source>
</evidence>
<accession>A0A0K2SGT4</accession>
<dbReference type="InterPro" id="IPR051393">
    <property type="entry name" value="ABC_transporter_permease"/>
</dbReference>
<protein>
    <submittedName>
        <fullName evidence="9">ABC transporter</fullName>
    </submittedName>
</protein>
<comment type="subcellular location">
    <subcellularLocation>
        <location evidence="1 7">Cell membrane</location>
        <topology evidence="1 7">Multi-pass membrane protein</topology>
    </subcellularLocation>
</comment>
<evidence type="ECO:0000256" key="7">
    <source>
        <dbReference type="RuleBase" id="RU363032"/>
    </source>
</evidence>
<dbReference type="EMBL" id="AP014924">
    <property type="protein sequence ID" value="BAS26049.1"/>
    <property type="molecule type" value="Genomic_DNA"/>
</dbReference>
<evidence type="ECO:0000256" key="1">
    <source>
        <dbReference type="ARBA" id="ARBA00004651"/>
    </source>
</evidence>